<proteinExistence type="predicted"/>
<organism evidence="1 2">
    <name type="scientific">candidate division KSB3 bacterium</name>
    <dbReference type="NCBI Taxonomy" id="2044937"/>
    <lineage>
        <taxon>Bacteria</taxon>
        <taxon>candidate division KSB3</taxon>
    </lineage>
</organism>
<dbReference type="EMBL" id="PDSK01000157">
    <property type="protein sequence ID" value="PIE31287.1"/>
    <property type="molecule type" value="Genomic_DNA"/>
</dbReference>
<dbReference type="AlphaFoldDB" id="A0A2G6K6G9"/>
<gene>
    <name evidence="1" type="ORF">CSA56_18755</name>
</gene>
<accession>A0A2G6K6G9</accession>
<sequence length="72" mass="8414">MRCFEGYRHDVVFLVELVLSREHIKITYTDDLHVIICSVCLCEGKRSAAQTWKRLPYYFETAMLLSGMSIIL</sequence>
<protein>
    <submittedName>
        <fullName evidence="1">Uncharacterized protein</fullName>
    </submittedName>
</protein>
<reference evidence="1 2" key="1">
    <citation type="submission" date="2017-10" db="EMBL/GenBank/DDBJ databases">
        <title>Novel microbial diversity and functional potential in the marine mammal oral microbiome.</title>
        <authorList>
            <person name="Dudek N.K."/>
            <person name="Sun C.L."/>
            <person name="Burstein D."/>
            <person name="Kantor R.S."/>
            <person name="Aliaga Goltsman D.S."/>
            <person name="Bik E.M."/>
            <person name="Thomas B.C."/>
            <person name="Banfield J.F."/>
            <person name="Relman D.A."/>
        </authorList>
    </citation>
    <scope>NUCLEOTIDE SEQUENCE [LARGE SCALE GENOMIC DNA]</scope>
    <source>
        <strain evidence="1">DOLJORAL78_47_16</strain>
    </source>
</reference>
<dbReference type="Proteomes" id="UP000230821">
    <property type="component" value="Unassembled WGS sequence"/>
</dbReference>
<name>A0A2G6K6G9_9BACT</name>
<evidence type="ECO:0000313" key="2">
    <source>
        <dbReference type="Proteomes" id="UP000230821"/>
    </source>
</evidence>
<evidence type="ECO:0000313" key="1">
    <source>
        <dbReference type="EMBL" id="PIE31287.1"/>
    </source>
</evidence>
<comment type="caution">
    <text evidence="1">The sequence shown here is derived from an EMBL/GenBank/DDBJ whole genome shotgun (WGS) entry which is preliminary data.</text>
</comment>